<protein>
    <submittedName>
        <fullName evidence="2">Phytol kinase 1, chloroplastic</fullName>
    </submittedName>
</protein>
<dbReference type="Proteomes" id="UP000823775">
    <property type="component" value="Unassembled WGS sequence"/>
</dbReference>
<dbReference type="GO" id="GO:0016301">
    <property type="term" value="F:kinase activity"/>
    <property type="evidence" value="ECO:0007669"/>
    <property type="project" value="UniProtKB-KW"/>
</dbReference>
<dbReference type="EMBL" id="JACEIK010005324">
    <property type="protein sequence ID" value="MCE0481229.1"/>
    <property type="molecule type" value="Genomic_DNA"/>
</dbReference>
<feature type="compositionally biased region" description="Low complexity" evidence="1">
    <location>
        <begin position="45"/>
        <end position="55"/>
    </location>
</feature>
<comment type="caution">
    <text evidence="2">The sequence shown here is derived from an EMBL/GenBank/DDBJ whole genome shotgun (WGS) entry which is preliminary data.</text>
</comment>
<evidence type="ECO:0000256" key="1">
    <source>
        <dbReference type="SAM" id="MobiDB-lite"/>
    </source>
</evidence>
<name>A0ABS8VN34_DATST</name>
<evidence type="ECO:0000313" key="3">
    <source>
        <dbReference type="Proteomes" id="UP000823775"/>
    </source>
</evidence>
<sequence length="333" mass="37422">MLSTPLFVSCFDNTSICVSLKNFQVFFGKSFDHRRRPGSGHPLRSSSSCTPPESASISHCDKPHWTLEPRLVIASAYALISTFDFLSERKLIEQFVGFYTGVEFTLCAPEGISCPSSLVIKTTLPQPQISWFLVDDSLLPKIAVPDDFQCEDWVRYLTEMPFWKCLQLIQEHLTEKGVKLPIKNRNRERGERLPGRFSVPFTNCLRLVIHGLSLATDEGLIKSVLGRKSDELLRGPLYYVLVFGTRRRFSFGESLILLEEGLGPQRSLIINRKVGLVVSPCLFSVSWYPLGCSIVPSLGIFSLGLGFNCRKSSCGVVASNYSGVSPYYWNCRR</sequence>
<proteinExistence type="predicted"/>
<accession>A0ABS8VN34</accession>
<reference evidence="2 3" key="1">
    <citation type="journal article" date="2021" name="BMC Genomics">
        <title>Datura genome reveals duplications of psychoactive alkaloid biosynthetic genes and high mutation rate following tissue culture.</title>
        <authorList>
            <person name="Rajewski A."/>
            <person name="Carter-House D."/>
            <person name="Stajich J."/>
            <person name="Litt A."/>
        </authorList>
    </citation>
    <scope>NUCLEOTIDE SEQUENCE [LARGE SCALE GENOMIC DNA]</scope>
    <source>
        <strain evidence="2">AR-01</strain>
    </source>
</reference>
<keyword evidence="2" id="KW-0808">Transferase</keyword>
<gene>
    <name evidence="2" type="primary">VTE5_2</name>
    <name evidence="2" type="ORF">HAX54_038806</name>
</gene>
<keyword evidence="2" id="KW-0418">Kinase</keyword>
<feature type="region of interest" description="Disordered" evidence="1">
    <location>
        <begin position="35"/>
        <end position="55"/>
    </location>
</feature>
<evidence type="ECO:0000313" key="2">
    <source>
        <dbReference type="EMBL" id="MCE0481229.1"/>
    </source>
</evidence>
<keyword evidence="3" id="KW-1185">Reference proteome</keyword>
<organism evidence="2 3">
    <name type="scientific">Datura stramonium</name>
    <name type="common">Jimsonweed</name>
    <name type="synonym">Common thornapple</name>
    <dbReference type="NCBI Taxonomy" id="4076"/>
    <lineage>
        <taxon>Eukaryota</taxon>
        <taxon>Viridiplantae</taxon>
        <taxon>Streptophyta</taxon>
        <taxon>Embryophyta</taxon>
        <taxon>Tracheophyta</taxon>
        <taxon>Spermatophyta</taxon>
        <taxon>Magnoliopsida</taxon>
        <taxon>eudicotyledons</taxon>
        <taxon>Gunneridae</taxon>
        <taxon>Pentapetalae</taxon>
        <taxon>asterids</taxon>
        <taxon>lamiids</taxon>
        <taxon>Solanales</taxon>
        <taxon>Solanaceae</taxon>
        <taxon>Solanoideae</taxon>
        <taxon>Datureae</taxon>
        <taxon>Datura</taxon>
    </lineage>
</organism>